<feature type="active site" description="Proton donor" evidence="10">
    <location>
        <position position="10"/>
    </location>
</feature>
<evidence type="ECO:0000256" key="2">
    <source>
        <dbReference type="ARBA" id="ARBA00004496"/>
    </source>
</evidence>
<reference evidence="13 14" key="1">
    <citation type="journal article" date="2019" name="Nat. Med.">
        <title>A library of human gut bacterial isolates paired with longitudinal multiomics data enables mechanistic microbiome research.</title>
        <authorList>
            <person name="Poyet M."/>
            <person name="Groussin M."/>
            <person name="Gibbons S.M."/>
            <person name="Avila-Pacheco J."/>
            <person name="Jiang X."/>
            <person name="Kearney S.M."/>
            <person name="Perrotta A.R."/>
            <person name="Berdy B."/>
            <person name="Zhao S."/>
            <person name="Lieberman T.D."/>
            <person name="Swanson P.K."/>
            <person name="Smith M."/>
            <person name="Roesemann S."/>
            <person name="Alexander J.E."/>
            <person name="Rich S.A."/>
            <person name="Livny J."/>
            <person name="Vlamakis H."/>
            <person name="Clish C."/>
            <person name="Bullock K."/>
            <person name="Deik A."/>
            <person name="Scott J."/>
            <person name="Pierce K.A."/>
            <person name="Xavier R.J."/>
            <person name="Alm E.J."/>
        </authorList>
    </citation>
    <scope>NUCLEOTIDE SEQUENCE [LARGE SCALE GENOMIC DNA]</scope>
    <source>
        <strain evidence="13 14">BIOML-A7</strain>
    </source>
</reference>
<evidence type="ECO:0000313" key="13">
    <source>
        <dbReference type="EMBL" id="MTS51472.1"/>
    </source>
</evidence>
<feature type="binding site" evidence="12">
    <location>
        <position position="92"/>
    </location>
    <ligand>
        <name>Zn(2+)</name>
        <dbReference type="ChEBI" id="CHEBI:29105"/>
    </ligand>
</feature>
<keyword evidence="7 9" id="KW-0119">Carbohydrate metabolism</keyword>
<keyword evidence="12" id="KW-0460">Magnesium</keyword>
<accession>A0A6I3Q735</accession>
<evidence type="ECO:0000313" key="14">
    <source>
        <dbReference type="Proteomes" id="UP000449193"/>
    </source>
</evidence>
<dbReference type="RefSeq" id="WP_155201513.1">
    <property type="nucleotide sequence ID" value="NZ_WMZL01000015.1"/>
</dbReference>
<dbReference type="InterPro" id="IPR006549">
    <property type="entry name" value="HAD-SF_hydro_IIIA"/>
</dbReference>
<comment type="subcellular location">
    <subcellularLocation>
        <location evidence="2 9">Cytoplasm</location>
    </subcellularLocation>
</comment>
<feature type="binding site" evidence="12">
    <location>
        <position position="100"/>
    </location>
    <ligand>
        <name>Zn(2+)</name>
        <dbReference type="ChEBI" id="CHEBI:29105"/>
    </ligand>
</feature>
<feature type="binding site" evidence="12">
    <location>
        <position position="102"/>
    </location>
    <ligand>
        <name>Zn(2+)</name>
        <dbReference type="ChEBI" id="CHEBI:29105"/>
    </ligand>
</feature>
<evidence type="ECO:0000256" key="5">
    <source>
        <dbReference type="ARBA" id="ARBA00022723"/>
    </source>
</evidence>
<feature type="site" description="Stabilizes the phosphoryl group" evidence="11">
    <location>
        <position position="50"/>
    </location>
</feature>
<feature type="site" description="Stabilizes the phosphoryl group" evidence="11">
    <location>
        <position position="104"/>
    </location>
</feature>
<dbReference type="EMBL" id="WMZR01000008">
    <property type="protein sequence ID" value="MTS51472.1"/>
    <property type="molecule type" value="Genomic_DNA"/>
</dbReference>
<feature type="site" description="Contributes to substrate recognition" evidence="11">
    <location>
        <position position="103"/>
    </location>
</feature>
<dbReference type="Pfam" id="PF08645">
    <property type="entry name" value="PNK3P"/>
    <property type="match status" value="1"/>
</dbReference>
<dbReference type="AlphaFoldDB" id="A0A6I3Q735"/>
<protein>
    <recommendedName>
        <fullName evidence="8 9">D,D-heptose 1,7-bisphosphate phosphatase</fullName>
        <ecNumber evidence="9">3.1.3.-</ecNumber>
    </recommendedName>
</protein>
<comment type="cofactor">
    <cofactor evidence="1 12">
        <name>Mg(2+)</name>
        <dbReference type="ChEBI" id="CHEBI:18420"/>
    </cofactor>
</comment>
<feature type="binding site" evidence="12">
    <location>
        <position position="129"/>
    </location>
    <ligand>
        <name>Mg(2+)</name>
        <dbReference type="ChEBI" id="CHEBI:18420"/>
    </ligand>
</feature>
<keyword evidence="4 9" id="KW-0963">Cytoplasm</keyword>
<dbReference type="GO" id="GO:0005975">
    <property type="term" value="P:carbohydrate metabolic process"/>
    <property type="evidence" value="ECO:0007669"/>
    <property type="project" value="InterPro"/>
</dbReference>
<evidence type="ECO:0000256" key="7">
    <source>
        <dbReference type="ARBA" id="ARBA00023277"/>
    </source>
</evidence>
<evidence type="ECO:0000256" key="10">
    <source>
        <dbReference type="PIRSR" id="PIRSR004682-1"/>
    </source>
</evidence>
<dbReference type="GO" id="GO:0046872">
    <property type="term" value="F:metal ion binding"/>
    <property type="evidence" value="ECO:0007669"/>
    <property type="project" value="UniProtKB-KW"/>
</dbReference>
<name>A0A6I3Q735_9FIRM</name>
<comment type="cofactor">
    <cofactor evidence="12">
        <name>Zn(2+)</name>
        <dbReference type="ChEBI" id="CHEBI:29105"/>
    </cofactor>
</comment>
<dbReference type="PANTHER" id="PTHR42891:SF1">
    <property type="entry name" value="D-GLYCERO-BETA-D-MANNO-HEPTOSE-1,7-BISPHOSPHATE 7-PHOSPHATASE"/>
    <property type="match status" value="1"/>
</dbReference>
<evidence type="ECO:0000256" key="9">
    <source>
        <dbReference type="PIRNR" id="PIRNR004682"/>
    </source>
</evidence>
<feature type="binding site" evidence="12">
    <location>
        <position position="90"/>
    </location>
    <ligand>
        <name>Zn(2+)</name>
        <dbReference type="ChEBI" id="CHEBI:29105"/>
    </ligand>
</feature>
<gene>
    <name evidence="13" type="ORF">GMD52_07945</name>
</gene>
<dbReference type="GO" id="GO:0005737">
    <property type="term" value="C:cytoplasm"/>
    <property type="evidence" value="ECO:0007669"/>
    <property type="project" value="UniProtKB-SubCell"/>
</dbReference>
<dbReference type="CDD" id="cd07503">
    <property type="entry name" value="HAD_HisB-N"/>
    <property type="match status" value="1"/>
</dbReference>
<dbReference type="InterPro" id="IPR036412">
    <property type="entry name" value="HAD-like_sf"/>
</dbReference>
<dbReference type="InterPro" id="IPR004446">
    <property type="entry name" value="Heptose_bisP_phosphatase"/>
</dbReference>
<feature type="active site" description="Nucleophile" evidence="10">
    <location>
        <position position="8"/>
    </location>
</feature>
<evidence type="ECO:0000256" key="11">
    <source>
        <dbReference type="PIRSR" id="PIRSR004682-3"/>
    </source>
</evidence>
<evidence type="ECO:0000256" key="4">
    <source>
        <dbReference type="ARBA" id="ARBA00022490"/>
    </source>
</evidence>
<keyword evidence="6 9" id="KW-0378">Hydrolase</keyword>
<organism evidence="13 14">
    <name type="scientific">Ruthenibacterium lactatiformans</name>
    <dbReference type="NCBI Taxonomy" id="1550024"/>
    <lineage>
        <taxon>Bacteria</taxon>
        <taxon>Bacillati</taxon>
        <taxon>Bacillota</taxon>
        <taxon>Clostridia</taxon>
        <taxon>Eubacteriales</taxon>
        <taxon>Oscillospiraceae</taxon>
        <taxon>Ruthenibacterium</taxon>
    </lineage>
</organism>
<dbReference type="NCBIfam" id="TIGR01656">
    <property type="entry name" value="Histidinol-ppas"/>
    <property type="match status" value="1"/>
</dbReference>
<evidence type="ECO:0000256" key="12">
    <source>
        <dbReference type="PIRSR" id="PIRSR004682-4"/>
    </source>
</evidence>
<dbReference type="PANTHER" id="PTHR42891">
    <property type="entry name" value="D-GLYCERO-BETA-D-MANNO-HEPTOSE-1,7-BISPHOSPHATE 7-PHOSPHATASE"/>
    <property type="match status" value="1"/>
</dbReference>
<dbReference type="InterPro" id="IPR006543">
    <property type="entry name" value="Histidinol-phos"/>
</dbReference>
<dbReference type="Gene3D" id="3.40.50.1000">
    <property type="entry name" value="HAD superfamily/HAD-like"/>
    <property type="match status" value="1"/>
</dbReference>
<comment type="subunit">
    <text evidence="3">Monomer.</text>
</comment>
<evidence type="ECO:0000256" key="8">
    <source>
        <dbReference type="ARBA" id="ARBA00031828"/>
    </source>
</evidence>
<feature type="binding site" evidence="12">
    <location>
        <position position="8"/>
    </location>
    <ligand>
        <name>Mg(2+)</name>
        <dbReference type="ChEBI" id="CHEBI:18420"/>
    </ligand>
</feature>
<sequence>MRKAAFFDRDGTINVNMGHLYEPEKLVFIEGVPQLIRQFNEAGYLVIVVTNQAGIAKGYYTEADMHHLHTVMNERLKKEYGAHIDAFYFCPHHPDFTGLCHCRKPDTGMLEQAIQDYDVDPAQSVLFGDMPHDLECGRRMGIQSDDINEVLKKCKGRFVFDGSIFNG</sequence>
<dbReference type="PIRSF" id="PIRSF004682">
    <property type="entry name" value="GmhB"/>
    <property type="match status" value="1"/>
</dbReference>
<dbReference type="InterPro" id="IPR023214">
    <property type="entry name" value="HAD_sf"/>
</dbReference>
<dbReference type="NCBIfam" id="TIGR01662">
    <property type="entry name" value="HAD-SF-IIIA"/>
    <property type="match status" value="1"/>
</dbReference>
<comment type="similarity">
    <text evidence="9">Belongs to the gmhB family.</text>
</comment>
<feature type="binding site" evidence="12">
    <location>
        <position position="10"/>
    </location>
    <ligand>
        <name>Mg(2+)</name>
        <dbReference type="ChEBI" id="CHEBI:18420"/>
    </ligand>
</feature>
<proteinExistence type="inferred from homology"/>
<dbReference type="Proteomes" id="UP000449193">
    <property type="component" value="Unassembled WGS sequence"/>
</dbReference>
<keyword evidence="5 12" id="KW-0479">Metal-binding</keyword>
<dbReference type="SUPFAM" id="SSF56784">
    <property type="entry name" value="HAD-like"/>
    <property type="match status" value="1"/>
</dbReference>
<evidence type="ECO:0000256" key="3">
    <source>
        <dbReference type="ARBA" id="ARBA00011245"/>
    </source>
</evidence>
<dbReference type="GO" id="GO:0016791">
    <property type="term" value="F:phosphatase activity"/>
    <property type="evidence" value="ECO:0007669"/>
    <property type="project" value="InterPro"/>
</dbReference>
<keyword evidence="12" id="KW-0862">Zinc</keyword>
<dbReference type="EC" id="3.1.3.-" evidence="9"/>
<evidence type="ECO:0000256" key="6">
    <source>
        <dbReference type="ARBA" id="ARBA00022801"/>
    </source>
</evidence>
<evidence type="ECO:0000256" key="1">
    <source>
        <dbReference type="ARBA" id="ARBA00001946"/>
    </source>
</evidence>
<dbReference type="InterPro" id="IPR013954">
    <property type="entry name" value="PNK3P"/>
</dbReference>
<comment type="caution">
    <text evidence="13">The sequence shown here is derived from an EMBL/GenBank/DDBJ whole genome shotgun (WGS) entry which is preliminary data.</text>
</comment>